<organism evidence="2 3">
    <name type="scientific">Brachionus plicatilis</name>
    <name type="common">Marine rotifer</name>
    <name type="synonym">Brachionus muelleri</name>
    <dbReference type="NCBI Taxonomy" id="10195"/>
    <lineage>
        <taxon>Eukaryota</taxon>
        <taxon>Metazoa</taxon>
        <taxon>Spiralia</taxon>
        <taxon>Gnathifera</taxon>
        <taxon>Rotifera</taxon>
        <taxon>Eurotatoria</taxon>
        <taxon>Monogononta</taxon>
        <taxon>Pseudotrocha</taxon>
        <taxon>Ploima</taxon>
        <taxon>Brachionidae</taxon>
        <taxon>Brachionus</taxon>
    </lineage>
</organism>
<evidence type="ECO:0000313" key="3">
    <source>
        <dbReference type="Proteomes" id="UP000276133"/>
    </source>
</evidence>
<protein>
    <submittedName>
        <fullName evidence="2">Uncharacterized protein</fullName>
    </submittedName>
</protein>
<proteinExistence type="predicted"/>
<feature type="non-terminal residue" evidence="2">
    <location>
        <position position="1"/>
    </location>
</feature>
<reference evidence="2 3" key="1">
    <citation type="journal article" date="2018" name="Sci. Rep.">
        <title>Genomic signatures of local adaptation to the degree of environmental predictability in rotifers.</title>
        <authorList>
            <person name="Franch-Gras L."/>
            <person name="Hahn C."/>
            <person name="Garcia-Roger E.M."/>
            <person name="Carmona M.J."/>
            <person name="Serra M."/>
            <person name="Gomez A."/>
        </authorList>
    </citation>
    <scope>NUCLEOTIDE SEQUENCE [LARGE SCALE GENOMIC DNA]</scope>
    <source>
        <strain evidence="2">HYR1</strain>
    </source>
</reference>
<dbReference type="EMBL" id="REGN01013688">
    <property type="protein sequence ID" value="RMZ93598.1"/>
    <property type="molecule type" value="Genomic_DNA"/>
</dbReference>
<keyword evidence="3" id="KW-1185">Reference proteome</keyword>
<gene>
    <name evidence="2" type="ORF">BpHYR1_032997</name>
</gene>
<sequence>KKSGTKELDSSVKSSSEDEFSSIDSGSRIAIIFPTLYFVMLVEICNYSTATKNCLITKFTGFYIF</sequence>
<name>A0A3M7P3G3_BRAPC</name>
<evidence type="ECO:0000313" key="2">
    <source>
        <dbReference type="EMBL" id="RMZ93598.1"/>
    </source>
</evidence>
<feature type="region of interest" description="Disordered" evidence="1">
    <location>
        <begin position="1"/>
        <end position="23"/>
    </location>
</feature>
<feature type="compositionally biased region" description="Basic and acidic residues" evidence="1">
    <location>
        <begin position="1"/>
        <end position="10"/>
    </location>
</feature>
<dbReference type="Proteomes" id="UP000276133">
    <property type="component" value="Unassembled WGS sequence"/>
</dbReference>
<accession>A0A3M7P3G3</accession>
<comment type="caution">
    <text evidence="2">The sequence shown here is derived from an EMBL/GenBank/DDBJ whole genome shotgun (WGS) entry which is preliminary data.</text>
</comment>
<evidence type="ECO:0000256" key="1">
    <source>
        <dbReference type="SAM" id="MobiDB-lite"/>
    </source>
</evidence>
<dbReference type="AlphaFoldDB" id="A0A3M7P3G3"/>